<proteinExistence type="predicted"/>
<dbReference type="PANTHER" id="PTHR43280:SF34">
    <property type="entry name" value="ARAC-FAMILY TRANSCRIPTIONAL REGULATOR"/>
    <property type="match status" value="1"/>
</dbReference>
<feature type="domain" description="HTH araC/xylS-type" evidence="4">
    <location>
        <begin position="205"/>
        <end position="301"/>
    </location>
</feature>
<dbReference type="PROSITE" id="PS01124">
    <property type="entry name" value="HTH_ARAC_FAMILY_2"/>
    <property type="match status" value="1"/>
</dbReference>
<dbReference type="SUPFAM" id="SSF46689">
    <property type="entry name" value="Homeodomain-like"/>
    <property type="match status" value="2"/>
</dbReference>
<keyword evidence="1" id="KW-0805">Transcription regulation</keyword>
<protein>
    <submittedName>
        <fullName evidence="5">AraC-like DNA-binding protein</fullName>
    </submittedName>
</protein>
<keyword evidence="6" id="KW-1185">Reference proteome</keyword>
<gene>
    <name evidence="5" type="ORF">EV210_104194</name>
</gene>
<dbReference type="SUPFAM" id="SSF51215">
    <property type="entry name" value="Regulatory protein AraC"/>
    <property type="match status" value="1"/>
</dbReference>
<dbReference type="PANTHER" id="PTHR43280">
    <property type="entry name" value="ARAC-FAMILY TRANSCRIPTIONAL REGULATOR"/>
    <property type="match status" value="1"/>
</dbReference>
<dbReference type="Gene3D" id="1.10.10.60">
    <property type="entry name" value="Homeodomain-like"/>
    <property type="match status" value="2"/>
</dbReference>
<dbReference type="Pfam" id="PF12833">
    <property type="entry name" value="HTH_18"/>
    <property type="match status" value="1"/>
</dbReference>
<name>A0A4R1Q915_9FIRM</name>
<dbReference type="GO" id="GO:0003700">
    <property type="term" value="F:DNA-binding transcription factor activity"/>
    <property type="evidence" value="ECO:0007669"/>
    <property type="project" value="InterPro"/>
</dbReference>
<dbReference type="InterPro" id="IPR037923">
    <property type="entry name" value="HTH-like"/>
</dbReference>
<dbReference type="PROSITE" id="PS00041">
    <property type="entry name" value="HTH_ARAC_FAMILY_1"/>
    <property type="match status" value="1"/>
</dbReference>
<dbReference type="Gene3D" id="2.60.120.10">
    <property type="entry name" value="Jelly Rolls"/>
    <property type="match status" value="1"/>
</dbReference>
<dbReference type="EMBL" id="SLUI01000004">
    <property type="protein sequence ID" value="TCL38225.1"/>
    <property type="molecule type" value="Genomic_DNA"/>
</dbReference>
<keyword evidence="2 5" id="KW-0238">DNA-binding</keyword>
<dbReference type="SMART" id="SM00342">
    <property type="entry name" value="HTH_ARAC"/>
    <property type="match status" value="1"/>
</dbReference>
<evidence type="ECO:0000256" key="1">
    <source>
        <dbReference type="ARBA" id="ARBA00023015"/>
    </source>
</evidence>
<dbReference type="InterPro" id="IPR009057">
    <property type="entry name" value="Homeodomain-like_sf"/>
</dbReference>
<reference evidence="5 6" key="1">
    <citation type="submission" date="2019-03" db="EMBL/GenBank/DDBJ databases">
        <title>Genomic Encyclopedia of Type Strains, Phase IV (KMG-IV): sequencing the most valuable type-strain genomes for metagenomic binning, comparative biology and taxonomic classification.</title>
        <authorList>
            <person name="Goeker M."/>
        </authorList>
    </citation>
    <scope>NUCLEOTIDE SEQUENCE [LARGE SCALE GENOMIC DNA]</scope>
    <source>
        <strain evidence="5 6">DSM 15969</strain>
    </source>
</reference>
<evidence type="ECO:0000256" key="3">
    <source>
        <dbReference type="ARBA" id="ARBA00023163"/>
    </source>
</evidence>
<evidence type="ECO:0000313" key="6">
    <source>
        <dbReference type="Proteomes" id="UP000295063"/>
    </source>
</evidence>
<evidence type="ECO:0000313" key="5">
    <source>
        <dbReference type="EMBL" id="TCL38225.1"/>
    </source>
</evidence>
<accession>A0A4R1Q915</accession>
<dbReference type="InterPro" id="IPR018062">
    <property type="entry name" value="HTH_AraC-typ_CS"/>
</dbReference>
<comment type="caution">
    <text evidence="5">The sequence shown here is derived from an EMBL/GenBank/DDBJ whole genome shotgun (WGS) entry which is preliminary data.</text>
</comment>
<dbReference type="InterPro" id="IPR014710">
    <property type="entry name" value="RmlC-like_jellyroll"/>
</dbReference>
<evidence type="ECO:0000256" key="2">
    <source>
        <dbReference type="ARBA" id="ARBA00023125"/>
    </source>
</evidence>
<dbReference type="Pfam" id="PF02311">
    <property type="entry name" value="AraC_binding"/>
    <property type="match status" value="1"/>
</dbReference>
<organism evidence="5 6">
    <name type="scientific">Anaerospora hongkongensis</name>
    <dbReference type="NCBI Taxonomy" id="244830"/>
    <lineage>
        <taxon>Bacteria</taxon>
        <taxon>Bacillati</taxon>
        <taxon>Bacillota</taxon>
        <taxon>Negativicutes</taxon>
        <taxon>Selenomonadales</taxon>
        <taxon>Sporomusaceae</taxon>
        <taxon>Anaerospora</taxon>
    </lineage>
</organism>
<dbReference type="InterPro" id="IPR018060">
    <property type="entry name" value="HTH_AraC"/>
</dbReference>
<dbReference type="Proteomes" id="UP000295063">
    <property type="component" value="Unassembled WGS sequence"/>
</dbReference>
<keyword evidence="3" id="KW-0804">Transcription</keyword>
<dbReference type="InterPro" id="IPR003313">
    <property type="entry name" value="AraC-bd"/>
</dbReference>
<dbReference type="OrthoDB" id="9774814at2"/>
<evidence type="ECO:0000259" key="4">
    <source>
        <dbReference type="PROSITE" id="PS01124"/>
    </source>
</evidence>
<dbReference type="GO" id="GO:0043565">
    <property type="term" value="F:sequence-specific DNA binding"/>
    <property type="evidence" value="ECO:0007669"/>
    <property type="project" value="InterPro"/>
</dbReference>
<sequence length="301" mass="35494">MHNLHKRLQKMLLTGNDEMEQENIDAEQRGCLNRDFHFFNLQDTQTMKFEPHFHDFCKIVLFLSGNVTYFIEGTGYTLKPGDILLINQFAIHKTVIEGNVPYKRMIMWFRPEYLDKFNQPDCNLLQCFALASRHKCNLLRFSFPLQQKLQGLFGELADSCEKWNFGNAVLCTSLLLQILVYLNRVTEQLPASMTYIDREYDEMIDRVIAHIDANLTEELTIEKLASQFYLSKYYLMRKFKYYTGYSIHRYVLYKRLLAAHQLLKKGTPVMNACLESGFHDYANFARAFKKMYGYSPKHCQV</sequence>
<dbReference type="AlphaFoldDB" id="A0A4R1Q915"/>